<dbReference type="Proteomes" id="UP000644507">
    <property type="component" value="Unassembled WGS sequence"/>
</dbReference>
<name>A0A918TUN4_9BACT</name>
<keyword evidence="2" id="KW-1185">Reference proteome</keyword>
<dbReference type="AlphaFoldDB" id="A0A918TUN4"/>
<dbReference type="InterPro" id="IPR038573">
    <property type="entry name" value="BrnT_sf"/>
</dbReference>
<dbReference type="InterPro" id="IPR007460">
    <property type="entry name" value="BrnT_toxin"/>
</dbReference>
<dbReference type="Pfam" id="PF04365">
    <property type="entry name" value="BrnT_toxin"/>
    <property type="match status" value="1"/>
</dbReference>
<sequence length="92" mass="10624">MELDILDVSFDTKVIKPREIEEALEDPFAVRLLPENDRADGESRFYAIGKSISNRYIFLAFSTDGKKVRVVAARDASPDEQTFYERKFAEFK</sequence>
<comment type="caution">
    <text evidence="1">The sequence shown here is derived from an EMBL/GenBank/DDBJ whole genome shotgun (WGS) entry which is preliminary data.</text>
</comment>
<protein>
    <recommendedName>
        <fullName evidence="3">BrnT family toxin</fullName>
    </recommendedName>
</protein>
<proteinExistence type="predicted"/>
<dbReference type="EMBL" id="BMXI01000016">
    <property type="protein sequence ID" value="GHC63537.1"/>
    <property type="molecule type" value="Genomic_DNA"/>
</dbReference>
<gene>
    <name evidence="1" type="ORF">GCM10007100_33990</name>
</gene>
<evidence type="ECO:0008006" key="3">
    <source>
        <dbReference type="Google" id="ProtNLM"/>
    </source>
</evidence>
<evidence type="ECO:0000313" key="2">
    <source>
        <dbReference type="Proteomes" id="UP000644507"/>
    </source>
</evidence>
<reference evidence="1" key="2">
    <citation type="submission" date="2020-09" db="EMBL/GenBank/DDBJ databases">
        <authorList>
            <person name="Sun Q."/>
            <person name="Kim S."/>
        </authorList>
    </citation>
    <scope>NUCLEOTIDE SEQUENCE</scope>
    <source>
        <strain evidence="1">KCTC 12988</strain>
    </source>
</reference>
<organism evidence="1 2">
    <name type="scientific">Roseibacillus persicicus</name>
    <dbReference type="NCBI Taxonomy" id="454148"/>
    <lineage>
        <taxon>Bacteria</taxon>
        <taxon>Pseudomonadati</taxon>
        <taxon>Verrucomicrobiota</taxon>
        <taxon>Verrucomicrobiia</taxon>
        <taxon>Verrucomicrobiales</taxon>
        <taxon>Verrucomicrobiaceae</taxon>
        <taxon>Roseibacillus</taxon>
    </lineage>
</organism>
<accession>A0A918TUN4</accession>
<reference evidence="1" key="1">
    <citation type="journal article" date="2014" name="Int. J. Syst. Evol. Microbiol.">
        <title>Complete genome sequence of Corynebacterium casei LMG S-19264T (=DSM 44701T), isolated from a smear-ripened cheese.</title>
        <authorList>
            <consortium name="US DOE Joint Genome Institute (JGI-PGF)"/>
            <person name="Walter F."/>
            <person name="Albersmeier A."/>
            <person name="Kalinowski J."/>
            <person name="Ruckert C."/>
        </authorList>
    </citation>
    <scope>NUCLEOTIDE SEQUENCE</scope>
    <source>
        <strain evidence="1">KCTC 12988</strain>
    </source>
</reference>
<dbReference type="RefSeq" id="WP_189572697.1">
    <property type="nucleotide sequence ID" value="NZ_BMXI01000016.1"/>
</dbReference>
<evidence type="ECO:0000313" key="1">
    <source>
        <dbReference type="EMBL" id="GHC63537.1"/>
    </source>
</evidence>
<dbReference type="Gene3D" id="3.10.450.530">
    <property type="entry name" value="Ribonuclease toxin, BrnT, of type II toxin-antitoxin system"/>
    <property type="match status" value="1"/>
</dbReference>